<reference evidence="7" key="2">
    <citation type="submission" date="2018-05" db="EMBL/GenBank/DDBJ databases">
        <title>OgluRS3 (Oryza glumaepatula Reference Sequence Version 3).</title>
        <authorList>
            <person name="Zhang J."/>
            <person name="Kudrna D."/>
            <person name="Lee S."/>
            <person name="Talag J."/>
            <person name="Welchert J."/>
            <person name="Wing R.A."/>
        </authorList>
    </citation>
    <scope>NUCLEOTIDE SEQUENCE [LARGE SCALE GENOMIC DNA]</scope>
</reference>
<dbReference type="SUPFAM" id="SSF52540">
    <property type="entry name" value="P-loop containing nucleoside triphosphate hydrolases"/>
    <property type="match status" value="1"/>
</dbReference>
<keyword evidence="3" id="KW-1133">Transmembrane helix</keyword>
<keyword evidence="3" id="KW-0812">Transmembrane</keyword>
<dbReference type="FunFam" id="1.10.10.10:FF:000322">
    <property type="entry name" value="Probable disease resistance protein At1g63360"/>
    <property type="match status" value="1"/>
</dbReference>
<dbReference type="Gene3D" id="3.80.10.10">
    <property type="entry name" value="Ribonuclease Inhibitor"/>
    <property type="match status" value="1"/>
</dbReference>
<dbReference type="InterPro" id="IPR036388">
    <property type="entry name" value="WH-like_DNA-bd_sf"/>
</dbReference>
<dbReference type="Pfam" id="PF23598">
    <property type="entry name" value="LRR_14"/>
    <property type="match status" value="1"/>
</dbReference>
<evidence type="ECO:0000256" key="2">
    <source>
        <dbReference type="ARBA" id="ARBA00022821"/>
    </source>
</evidence>
<dbReference type="PANTHER" id="PTHR23155:SF1005">
    <property type="entry name" value="OS07G0197300 PROTEIN"/>
    <property type="match status" value="1"/>
</dbReference>
<dbReference type="InterPro" id="IPR032675">
    <property type="entry name" value="LRR_dom_sf"/>
</dbReference>
<dbReference type="GO" id="GO:0009626">
    <property type="term" value="P:plant-type hypersensitive response"/>
    <property type="evidence" value="ECO:0007669"/>
    <property type="project" value="UniProtKB-ARBA"/>
</dbReference>
<evidence type="ECO:0000259" key="5">
    <source>
        <dbReference type="Pfam" id="PF23559"/>
    </source>
</evidence>
<proteinExistence type="predicted"/>
<reference evidence="7" key="1">
    <citation type="submission" date="2015-04" db="UniProtKB">
        <authorList>
            <consortium name="EnsemblPlants"/>
        </authorList>
    </citation>
    <scope>IDENTIFICATION</scope>
</reference>
<feature type="domain" description="Disease resistance protein winged helix" evidence="5">
    <location>
        <begin position="195"/>
        <end position="266"/>
    </location>
</feature>
<dbReference type="PRINTS" id="PR00364">
    <property type="entry name" value="DISEASERSIST"/>
</dbReference>
<dbReference type="Gene3D" id="1.10.10.10">
    <property type="entry name" value="Winged helix-like DNA-binding domain superfamily/Winged helix DNA-binding domain"/>
    <property type="match status" value="1"/>
</dbReference>
<dbReference type="Gene3D" id="3.40.50.300">
    <property type="entry name" value="P-loop containing nucleotide triphosphate hydrolases"/>
    <property type="match status" value="1"/>
</dbReference>
<evidence type="ECO:0000259" key="6">
    <source>
        <dbReference type="Pfam" id="PF23598"/>
    </source>
</evidence>
<dbReference type="STRING" id="40148.A0A0D9YQW3"/>
<dbReference type="InterPro" id="IPR055414">
    <property type="entry name" value="LRR_R13L4/SHOC2-like"/>
</dbReference>
<organism evidence="7">
    <name type="scientific">Oryza glumipatula</name>
    <dbReference type="NCBI Taxonomy" id="40148"/>
    <lineage>
        <taxon>Eukaryota</taxon>
        <taxon>Viridiplantae</taxon>
        <taxon>Streptophyta</taxon>
        <taxon>Embryophyta</taxon>
        <taxon>Tracheophyta</taxon>
        <taxon>Spermatophyta</taxon>
        <taxon>Magnoliopsida</taxon>
        <taxon>Liliopsida</taxon>
        <taxon>Poales</taxon>
        <taxon>Poaceae</taxon>
        <taxon>BOP clade</taxon>
        <taxon>Oryzoideae</taxon>
        <taxon>Oryzeae</taxon>
        <taxon>Oryzinae</taxon>
        <taxon>Oryza</taxon>
    </lineage>
</organism>
<dbReference type="InterPro" id="IPR044974">
    <property type="entry name" value="Disease_R_plants"/>
</dbReference>
<evidence type="ECO:0000313" key="7">
    <source>
        <dbReference type="EnsemblPlants" id="OGLUM02G13250.1"/>
    </source>
</evidence>
<keyword evidence="2" id="KW-0611">Plant defense</keyword>
<dbReference type="InterPro" id="IPR027417">
    <property type="entry name" value="P-loop_NTPase"/>
</dbReference>
<feature type="domain" description="Disease resistance R13L4/SHOC-2-like LRR" evidence="6">
    <location>
        <begin position="315"/>
        <end position="664"/>
    </location>
</feature>
<dbReference type="InterPro" id="IPR002182">
    <property type="entry name" value="NB-ARC"/>
</dbReference>
<feature type="domain" description="NB-ARC" evidence="4">
    <location>
        <begin position="28"/>
        <end position="102"/>
    </location>
</feature>
<sequence length="712" mass="80479">MTAAMVAAGGEAQPRQFAGGKIYNGTCRYLIVIDDVWTTQAWNAIRTKLPENNCGSIIMVTTRIETVAKASSSPSVSGDYMHKIKPLSVEDAELLFINRAFGSKEPCCPEELNKEMDSILKKCAGLPLAIVSIAGLLSSYRSPSPGSIRMWRRISNSIGSQMEIHPTLEGMKQIIALSYNHLPHHLKACMLYLSIFPEDYVIKKKRLLLRWIAEGFVMEKRGLTMFEVAESYYDELVSRSLIDAARVRLDGTVKAVKVHDMMLEVIVSKSLEENFVNFVGAQYGGGTPSYDSVRRLAIHGDGGPKHVVDVMSATHVWSLSTFGAQGNIAVLHRLAEFTLLKVLDLEDCKEVKDCHVKYICRLFLLRFLSLRNTDVSTISSQISRLQHLQTLNLYGTRIENLPTSVTMLERLEYLFFSKRWSMRRWEIPVGLKKMMALCTLRTIRLPNDPNVVKEIGALAQLQTLDITILNSSEEVLANLADALDKTNNLRSLFAYGTGKDEHKDRLLNFPLRLKTPLLLLESVRIDGVMDQLPKWFNSLVHLVKIHTWRVSLTGDHLLGVLCELPNLASVSLGYDSCTDDELLVRSAFKFPALKSFYVEPYIMPRAIRFEKSTMEKIETFRVFFYDNDGTGRPILAGIENLTSLKKLEVLTHSRNAEIEILERLKVERARHQVRGCSEIPLVTCMFTIPLVLICFQLLSSNFHMVFFMLFSV</sequence>
<keyword evidence="8" id="KW-1185">Reference proteome</keyword>
<dbReference type="Gene3D" id="1.10.8.430">
    <property type="entry name" value="Helical domain of apoptotic protease-activating factors"/>
    <property type="match status" value="1"/>
</dbReference>
<accession>A0A0D9YQW3</accession>
<dbReference type="GO" id="GO:0043531">
    <property type="term" value="F:ADP binding"/>
    <property type="evidence" value="ECO:0007669"/>
    <property type="project" value="InterPro"/>
</dbReference>
<keyword evidence="1" id="KW-0677">Repeat</keyword>
<dbReference type="eggNOG" id="KOG4658">
    <property type="taxonomic scope" value="Eukaryota"/>
</dbReference>
<keyword evidence="3" id="KW-0472">Membrane</keyword>
<dbReference type="GO" id="GO:0002758">
    <property type="term" value="P:innate immune response-activating signaling pathway"/>
    <property type="evidence" value="ECO:0007669"/>
    <property type="project" value="UniProtKB-ARBA"/>
</dbReference>
<dbReference type="Proteomes" id="UP000026961">
    <property type="component" value="Chromosome 2"/>
</dbReference>
<dbReference type="EnsemblPlants" id="OGLUM02G13250.1">
    <property type="protein sequence ID" value="OGLUM02G13250.1"/>
    <property type="gene ID" value="OGLUM02G13250"/>
</dbReference>
<dbReference type="InterPro" id="IPR042197">
    <property type="entry name" value="Apaf_helical"/>
</dbReference>
<evidence type="ECO:0000256" key="3">
    <source>
        <dbReference type="SAM" id="Phobius"/>
    </source>
</evidence>
<name>A0A0D9YQW3_9ORYZ</name>
<dbReference type="PANTHER" id="PTHR23155">
    <property type="entry name" value="DISEASE RESISTANCE PROTEIN RP"/>
    <property type="match status" value="1"/>
</dbReference>
<dbReference type="Pfam" id="PF23559">
    <property type="entry name" value="WHD_DRP"/>
    <property type="match status" value="1"/>
</dbReference>
<dbReference type="Pfam" id="PF00931">
    <property type="entry name" value="NB-ARC"/>
    <property type="match status" value="1"/>
</dbReference>
<dbReference type="HOGENOM" id="CLU_000837_14_6_1"/>
<dbReference type="InterPro" id="IPR058922">
    <property type="entry name" value="WHD_DRP"/>
</dbReference>
<protein>
    <submittedName>
        <fullName evidence="7">Uncharacterized protein</fullName>
    </submittedName>
</protein>
<evidence type="ECO:0000256" key="1">
    <source>
        <dbReference type="ARBA" id="ARBA00022737"/>
    </source>
</evidence>
<evidence type="ECO:0000313" key="8">
    <source>
        <dbReference type="Proteomes" id="UP000026961"/>
    </source>
</evidence>
<feature type="transmembrane region" description="Helical" evidence="3">
    <location>
        <begin position="686"/>
        <end position="710"/>
    </location>
</feature>
<dbReference type="SUPFAM" id="SSF52058">
    <property type="entry name" value="L domain-like"/>
    <property type="match status" value="1"/>
</dbReference>
<evidence type="ECO:0000259" key="4">
    <source>
        <dbReference type="Pfam" id="PF00931"/>
    </source>
</evidence>
<dbReference type="AlphaFoldDB" id="A0A0D9YQW3"/>
<dbReference type="Gramene" id="OGLUM02G13250.1">
    <property type="protein sequence ID" value="OGLUM02G13250.1"/>
    <property type="gene ID" value="OGLUM02G13250"/>
</dbReference>
<dbReference type="GO" id="GO:0042742">
    <property type="term" value="P:defense response to bacterium"/>
    <property type="evidence" value="ECO:0007669"/>
    <property type="project" value="UniProtKB-ARBA"/>
</dbReference>